<dbReference type="RefSeq" id="XP_008917123.1">
    <property type="nucleotide sequence ID" value="XM_008918875.1"/>
</dbReference>
<keyword evidence="1" id="KW-0677">Repeat</keyword>
<dbReference type="PANTHER" id="PTHR24198:SF165">
    <property type="entry name" value="ANKYRIN REPEAT-CONTAINING PROTEIN-RELATED"/>
    <property type="match status" value="1"/>
</dbReference>
<dbReference type="PROSITE" id="PS50088">
    <property type="entry name" value="ANK_REPEAT"/>
    <property type="match status" value="1"/>
</dbReference>
<dbReference type="GeneID" id="20193498"/>
<name>W2PA90_PHYN3</name>
<dbReference type="InterPro" id="IPR036770">
    <property type="entry name" value="Ankyrin_rpt-contain_sf"/>
</dbReference>
<evidence type="ECO:0000313" key="5">
    <source>
        <dbReference type="Proteomes" id="UP000018817"/>
    </source>
</evidence>
<dbReference type="SUPFAM" id="SSF48403">
    <property type="entry name" value="Ankyrin repeat"/>
    <property type="match status" value="1"/>
</dbReference>
<protein>
    <submittedName>
        <fullName evidence="4">Uncharacterized protein</fullName>
    </submittedName>
</protein>
<organism evidence="4 5">
    <name type="scientific">Phytophthora nicotianae (strain INRA-310)</name>
    <name type="common">Phytophthora parasitica</name>
    <dbReference type="NCBI Taxonomy" id="761204"/>
    <lineage>
        <taxon>Eukaryota</taxon>
        <taxon>Sar</taxon>
        <taxon>Stramenopiles</taxon>
        <taxon>Oomycota</taxon>
        <taxon>Peronosporomycetes</taxon>
        <taxon>Peronosporales</taxon>
        <taxon>Peronosporaceae</taxon>
        <taxon>Phytophthora</taxon>
    </lineage>
</organism>
<keyword evidence="2 3" id="KW-0040">ANK repeat</keyword>
<gene>
    <name evidence="4" type="ORF">PPTG_24899</name>
</gene>
<proteinExistence type="predicted"/>
<dbReference type="Pfam" id="PF12796">
    <property type="entry name" value="Ank_2"/>
    <property type="match status" value="1"/>
</dbReference>
<dbReference type="PANTHER" id="PTHR24198">
    <property type="entry name" value="ANKYRIN REPEAT AND PROTEIN KINASE DOMAIN-CONTAINING PROTEIN"/>
    <property type="match status" value="1"/>
</dbReference>
<evidence type="ECO:0000313" key="4">
    <source>
        <dbReference type="EMBL" id="ETM97580.1"/>
    </source>
</evidence>
<dbReference type="PROSITE" id="PS50297">
    <property type="entry name" value="ANK_REP_REGION"/>
    <property type="match status" value="1"/>
</dbReference>
<feature type="repeat" description="ANK" evidence="3">
    <location>
        <begin position="16"/>
        <end position="48"/>
    </location>
</feature>
<dbReference type="Gene3D" id="1.25.40.20">
    <property type="entry name" value="Ankyrin repeat-containing domain"/>
    <property type="match status" value="1"/>
</dbReference>
<dbReference type="VEuPathDB" id="FungiDB:PPTG_24899"/>
<accession>W2PA90</accession>
<evidence type="ECO:0000256" key="3">
    <source>
        <dbReference type="PROSITE-ProRule" id="PRU00023"/>
    </source>
</evidence>
<dbReference type="PRINTS" id="PR01415">
    <property type="entry name" value="ANKYRIN"/>
</dbReference>
<reference evidence="5" key="1">
    <citation type="submission" date="2011-12" db="EMBL/GenBank/DDBJ databases">
        <authorList>
            <consortium name="The Broad Institute Genome Sequencing Platform"/>
            <person name="Russ C."/>
            <person name="Tyler B."/>
            <person name="Panabieres F."/>
            <person name="Shan W."/>
            <person name="Tripathy S."/>
            <person name="Grunwald N."/>
            <person name="Machado M."/>
            <person name="Young S.K."/>
            <person name="Zeng Q."/>
            <person name="Gargeya S."/>
            <person name="Fitzgerald M."/>
            <person name="Haas B."/>
            <person name="Abouelleil A."/>
            <person name="Alvarado L."/>
            <person name="Arachchi H.M."/>
            <person name="Berlin A."/>
            <person name="Chapman S.B."/>
            <person name="Gearin G."/>
            <person name="Goldberg J."/>
            <person name="Griggs A."/>
            <person name="Gujja S."/>
            <person name="Hansen M."/>
            <person name="Heiman D."/>
            <person name="Howarth C."/>
            <person name="Larimer J."/>
            <person name="Lui A."/>
            <person name="MacDonald P.J.P."/>
            <person name="McCowen C."/>
            <person name="Montmayeur A."/>
            <person name="Murphy C."/>
            <person name="Neiman D."/>
            <person name="Pearson M."/>
            <person name="Priest M."/>
            <person name="Roberts A."/>
            <person name="Saif S."/>
            <person name="Shea T."/>
            <person name="Sisk P."/>
            <person name="Stolte C."/>
            <person name="Sykes S."/>
            <person name="Wortman J."/>
            <person name="Nusbaum C."/>
            <person name="Birren B."/>
        </authorList>
    </citation>
    <scope>NUCLEOTIDE SEQUENCE [LARGE SCALE GENOMIC DNA]</scope>
    <source>
        <strain evidence="5">INRA-310</strain>
    </source>
</reference>
<evidence type="ECO:0000256" key="1">
    <source>
        <dbReference type="ARBA" id="ARBA00022737"/>
    </source>
</evidence>
<dbReference type="InterPro" id="IPR002110">
    <property type="entry name" value="Ankyrin_rpt"/>
</dbReference>
<sequence length="136" mass="14496">MVLLKRGYRVDATAKDGSTALHLAAYNGHIDACRVLIGGGADVNSVDNAGLTGLRKAVQMKHIDVTKLRLQFGANARTTTSSKTLLHITVENSAEDVLDLLLDHIKCIDAVDDKGFTPLMVASRNGKDAAIDQLLA</sequence>
<dbReference type="EMBL" id="KI669908">
    <property type="protein sequence ID" value="ETM97580.1"/>
    <property type="molecule type" value="Genomic_DNA"/>
</dbReference>
<dbReference type="AlphaFoldDB" id="W2PA90"/>
<dbReference type="STRING" id="761204.W2PA90"/>
<reference evidence="4 5" key="2">
    <citation type="submission" date="2013-11" db="EMBL/GenBank/DDBJ databases">
        <title>The Genome Sequence of Phytophthora parasitica INRA-310.</title>
        <authorList>
            <consortium name="The Broad Institute Genomics Platform"/>
            <person name="Russ C."/>
            <person name="Tyler B."/>
            <person name="Panabieres F."/>
            <person name="Shan W."/>
            <person name="Tripathy S."/>
            <person name="Grunwald N."/>
            <person name="Machado M."/>
            <person name="Johnson C.S."/>
            <person name="Arredondo F."/>
            <person name="Hong C."/>
            <person name="Coffey M."/>
            <person name="Young S.K."/>
            <person name="Zeng Q."/>
            <person name="Gargeya S."/>
            <person name="Fitzgerald M."/>
            <person name="Abouelleil A."/>
            <person name="Alvarado L."/>
            <person name="Chapman S.B."/>
            <person name="Gainer-Dewar J."/>
            <person name="Goldberg J."/>
            <person name="Griggs A."/>
            <person name="Gujja S."/>
            <person name="Hansen M."/>
            <person name="Howarth C."/>
            <person name="Imamovic A."/>
            <person name="Ireland A."/>
            <person name="Larimer J."/>
            <person name="McCowan C."/>
            <person name="Murphy C."/>
            <person name="Pearson M."/>
            <person name="Poon T.W."/>
            <person name="Priest M."/>
            <person name="Roberts A."/>
            <person name="Saif S."/>
            <person name="Shea T."/>
            <person name="Sykes S."/>
            <person name="Wortman J."/>
            <person name="Nusbaum C."/>
            <person name="Birren B."/>
        </authorList>
    </citation>
    <scope>NUCLEOTIDE SEQUENCE [LARGE SCALE GENOMIC DNA]</scope>
    <source>
        <strain evidence="4 5">INRA-310</strain>
    </source>
</reference>
<evidence type="ECO:0000256" key="2">
    <source>
        <dbReference type="ARBA" id="ARBA00023043"/>
    </source>
</evidence>
<dbReference type="Proteomes" id="UP000018817">
    <property type="component" value="Unassembled WGS sequence"/>
</dbReference>
<dbReference type="OMA" id="YAASHDY"/>
<dbReference type="SMART" id="SM00248">
    <property type="entry name" value="ANK"/>
    <property type="match status" value="3"/>
</dbReference>
<dbReference type="OrthoDB" id="124121at2759"/>